<reference evidence="2 3" key="1">
    <citation type="submission" date="2024-04" db="EMBL/GenBank/DDBJ databases">
        <authorList>
            <person name="Fracassetti M."/>
        </authorList>
    </citation>
    <scope>NUCLEOTIDE SEQUENCE [LARGE SCALE GENOMIC DNA]</scope>
</reference>
<proteinExistence type="predicted"/>
<gene>
    <name evidence="2" type="ORF">LTRI10_LOCUS43001</name>
</gene>
<dbReference type="EMBL" id="OZ034820">
    <property type="protein sequence ID" value="CAL1403036.1"/>
    <property type="molecule type" value="Genomic_DNA"/>
</dbReference>
<name>A0AAV2FXK1_9ROSI</name>
<sequence length="89" mass="9993">MVEDFPNLNSSPGSLQAKGMEPPPSAWSGRRLFSDSIADNAWYVAESDSEDVAEAMKDDELNDVVPDDDDPVCPTIPFKAMEKIRYRWK</sequence>
<protein>
    <submittedName>
        <fullName evidence="2">Uncharacterized protein</fullName>
    </submittedName>
</protein>
<evidence type="ECO:0000313" key="3">
    <source>
        <dbReference type="Proteomes" id="UP001497516"/>
    </source>
</evidence>
<feature type="region of interest" description="Disordered" evidence="1">
    <location>
        <begin position="1"/>
        <end position="27"/>
    </location>
</feature>
<evidence type="ECO:0000256" key="1">
    <source>
        <dbReference type="SAM" id="MobiDB-lite"/>
    </source>
</evidence>
<evidence type="ECO:0000313" key="2">
    <source>
        <dbReference type="EMBL" id="CAL1403036.1"/>
    </source>
</evidence>
<keyword evidence="3" id="KW-1185">Reference proteome</keyword>
<accession>A0AAV2FXK1</accession>
<dbReference type="AlphaFoldDB" id="A0AAV2FXK1"/>
<dbReference type="Proteomes" id="UP001497516">
    <property type="component" value="Chromosome 7"/>
</dbReference>
<organism evidence="2 3">
    <name type="scientific">Linum trigynum</name>
    <dbReference type="NCBI Taxonomy" id="586398"/>
    <lineage>
        <taxon>Eukaryota</taxon>
        <taxon>Viridiplantae</taxon>
        <taxon>Streptophyta</taxon>
        <taxon>Embryophyta</taxon>
        <taxon>Tracheophyta</taxon>
        <taxon>Spermatophyta</taxon>
        <taxon>Magnoliopsida</taxon>
        <taxon>eudicotyledons</taxon>
        <taxon>Gunneridae</taxon>
        <taxon>Pentapetalae</taxon>
        <taxon>rosids</taxon>
        <taxon>fabids</taxon>
        <taxon>Malpighiales</taxon>
        <taxon>Linaceae</taxon>
        <taxon>Linum</taxon>
    </lineage>
</organism>